<organism evidence="1 2">
    <name type="scientific">Ridgeia piscesae</name>
    <name type="common">Tubeworm</name>
    <dbReference type="NCBI Taxonomy" id="27915"/>
    <lineage>
        <taxon>Eukaryota</taxon>
        <taxon>Metazoa</taxon>
        <taxon>Spiralia</taxon>
        <taxon>Lophotrochozoa</taxon>
        <taxon>Annelida</taxon>
        <taxon>Polychaeta</taxon>
        <taxon>Sedentaria</taxon>
        <taxon>Canalipalpata</taxon>
        <taxon>Sabellida</taxon>
        <taxon>Siboglinidae</taxon>
        <taxon>Ridgeia</taxon>
    </lineage>
</organism>
<keyword evidence="2" id="KW-1185">Reference proteome</keyword>
<sequence>MPPLRPFCFCVAPALRATTGNVLLFVWLVRVRIQLTVHEAPYHVGRVHIEADYVEHIGIVGFSDGEPVAFHSADHELGIGYLGLLAVISHRSRRADLTIGRFVGGVDDDHVELATL</sequence>
<proteinExistence type="predicted"/>
<dbReference type="Proteomes" id="UP001209878">
    <property type="component" value="Unassembled WGS sequence"/>
</dbReference>
<comment type="caution">
    <text evidence="1">The sequence shown here is derived from an EMBL/GenBank/DDBJ whole genome shotgun (WGS) entry which is preliminary data.</text>
</comment>
<evidence type="ECO:0000313" key="2">
    <source>
        <dbReference type="Proteomes" id="UP001209878"/>
    </source>
</evidence>
<dbReference type="EMBL" id="JAODUO010003901">
    <property type="protein sequence ID" value="KAK2145539.1"/>
    <property type="molecule type" value="Genomic_DNA"/>
</dbReference>
<accession>A0AAD9MWG2</accession>
<gene>
    <name evidence="1" type="ORF">NP493_3916g00008</name>
</gene>
<reference evidence="1" key="1">
    <citation type="journal article" date="2023" name="Mol. Biol. Evol.">
        <title>Third-Generation Sequencing Reveals the Adaptive Role of the Epigenome in Three Deep-Sea Polychaetes.</title>
        <authorList>
            <person name="Perez M."/>
            <person name="Aroh O."/>
            <person name="Sun Y."/>
            <person name="Lan Y."/>
            <person name="Juniper S.K."/>
            <person name="Young C.R."/>
            <person name="Angers B."/>
            <person name="Qian P.Y."/>
        </authorList>
    </citation>
    <scope>NUCLEOTIDE SEQUENCE</scope>
    <source>
        <strain evidence="1">R07B-5</strain>
    </source>
</reference>
<protein>
    <submittedName>
        <fullName evidence="1">Uncharacterized protein</fullName>
    </submittedName>
</protein>
<evidence type="ECO:0000313" key="1">
    <source>
        <dbReference type="EMBL" id="KAK2145539.1"/>
    </source>
</evidence>
<name>A0AAD9MWG2_RIDPI</name>
<dbReference type="AlphaFoldDB" id="A0AAD9MWG2"/>